<feature type="region of interest" description="Disordered" evidence="1">
    <location>
        <begin position="210"/>
        <end position="271"/>
    </location>
</feature>
<reference evidence="2 3" key="1">
    <citation type="submission" date="2024-10" db="EMBL/GenBank/DDBJ databases">
        <title>Updated reference genomes for cyclostephanoid diatoms.</title>
        <authorList>
            <person name="Roberts W.R."/>
            <person name="Alverson A.J."/>
        </authorList>
    </citation>
    <scope>NUCLEOTIDE SEQUENCE [LARGE SCALE GENOMIC DNA]</scope>
    <source>
        <strain evidence="2 3">AJA232-27</strain>
    </source>
</reference>
<comment type="caution">
    <text evidence="2">The sequence shown here is derived from an EMBL/GenBank/DDBJ whole genome shotgun (WGS) entry which is preliminary data.</text>
</comment>
<name>A0ABD3MBB8_9STRA</name>
<feature type="compositionally biased region" description="Low complexity" evidence="1">
    <location>
        <begin position="1"/>
        <end position="29"/>
    </location>
</feature>
<organism evidence="2 3">
    <name type="scientific">Discostella pseudostelligera</name>
    <dbReference type="NCBI Taxonomy" id="259834"/>
    <lineage>
        <taxon>Eukaryota</taxon>
        <taxon>Sar</taxon>
        <taxon>Stramenopiles</taxon>
        <taxon>Ochrophyta</taxon>
        <taxon>Bacillariophyta</taxon>
        <taxon>Coscinodiscophyceae</taxon>
        <taxon>Thalassiosirophycidae</taxon>
        <taxon>Stephanodiscales</taxon>
        <taxon>Stephanodiscaceae</taxon>
        <taxon>Discostella</taxon>
    </lineage>
</organism>
<dbReference type="EMBL" id="JALLBG020000168">
    <property type="protein sequence ID" value="KAL3760902.1"/>
    <property type="molecule type" value="Genomic_DNA"/>
</dbReference>
<gene>
    <name evidence="2" type="ORF">ACHAWU_009581</name>
</gene>
<protein>
    <submittedName>
        <fullName evidence="2">Uncharacterized protein</fullName>
    </submittedName>
</protein>
<keyword evidence="3" id="KW-1185">Reference proteome</keyword>
<sequence length="482" mass="52057">MPSLSPDSSASAKVSDSTSLLLPSYSSSSEQDNTSVMDNKATIDRSNNTDADTTNTADTDSSSNSNNNTMLASIQAQFTRVVSLDQDTFNGNVNNDLDAPPVQQTPDAGALAFEAAASSSVAGVDEGRDDNDNVIPPPPIHYVTTPVEGSTNFLMMDAKFSPIVWRSINDLDRRGCGSGNHCHNDSSSNAIGTEVIAAASHFKTMHDTNTTTAKDELPTIPSPPPIRHSSEQSEGPPKIPTLGDDDDEETTSTTATVHANNNNGGNDKDDDEEVASYMIKSPPLAPRKRSLGYDDSPHPFNGSSSIFFVEERLPSKIYWIPPRRPTKKSRLFLYTHPEDDKAAQDPKVENKELMLDEHQYLEPEKKELEDDHHRDEEGSVATFSVSSSTGFSIATPRSSYSPTFSIYSTSAIDDSSSAAAITTTTTASTTAQHTLNGRIVSIPTGMRVKDFMASELQNENVPATANLFFTPPRRPDDQAACL</sequence>
<feature type="region of interest" description="Disordered" evidence="1">
    <location>
        <begin position="1"/>
        <end position="68"/>
    </location>
</feature>
<evidence type="ECO:0000313" key="2">
    <source>
        <dbReference type="EMBL" id="KAL3760902.1"/>
    </source>
</evidence>
<feature type="compositionally biased region" description="Low complexity" evidence="1">
    <location>
        <begin position="46"/>
        <end position="68"/>
    </location>
</feature>
<proteinExistence type="predicted"/>
<accession>A0ABD3MBB8</accession>
<feature type="compositionally biased region" description="Low complexity" evidence="1">
    <location>
        <begin position="251"/>
        <end position="265"/>
    </location>
</feature>
<dbReference type="AlphaFoldDB" id="A0ABD3MBB8"/>
<evidence type="ECO:0000313" key="3">
    <source>
        <dbReference type="Proteomes" id="UP001530293"/>
    </source>
</evidence>
<evidence type="ECO:0000256" key="1">
    <source>
        <dbReference type="SAM" id="MobiDB-lite"/>
    </source>
</evidence>
<dbReference type="Proteomes" id="UP001530293">
    <property type="component" value="Unassembled WGS sequence"/>
</dbReference>